<dbReference type="Proteomes" id="UP001597391">
    <property type="component" value="Unassembled WGS sequence"/>
</dbReference>
<organism evidence="2 3">
    <name type="scientific">Populibacterium corticicola</name>
    <dbReference type="NCBI Taxonomy" id="1812826"/>
    <lineage>
        <taxon>Bacteria</taxon>
        <taxon>Bacillati</taxon>
        <taxon>Actinomycetota</taxon>
        <taxon>Actinomycetes</taxon>
        <taxon>Micrococcales</taxon>
        <taxon>Jonesiaceae</taxon>
        <taxon>Populibacterium</taxon>
    </lineage>
</organism>
<comment type="caution">
    <text evidence="2">The sequence shown here is derived from an EMBL/GenBank/DDBJ whole genome shotgun (WGS) entry which is preliminary data.</text>
</comment>
<dbReference type="EMBL" id="JBHUOP010000002">
    <property type="protein sequence ID" value="MFD2840146.1"/>
    <property type="molecule type" value="Genomic_DNA"/>
</dbReference>
<keyword evidence="1" id="KW-0732">Signal</keyword>
<sequence length="187" mass="20589">MHTKLRSLTALTSVILALSMLAACSPAILAVHHPWEGTSEDEPTIMRNKPFKITVWPATIADDQDRIEHKVEITNTSDSELKDLEILVTGKSDLSQFTSTGTTLNPPFEVTLAPQDTAVEGEAHTVQSGFEAVALDGFAQLRQEGTLDTFVAAAQEITVHLRWKDRREEYTITVPILDPDGRLVDNP</sequence>
<keyword evidence="3" id="KW-1185">Reference proteome</keyword>
<evidence type="ECO:0008006" key="4">
    <source>
        <dbReference type="Google" id="ProtNLM"/>
    </source>
</evidence>
<dbReference type="PROSITE" id="PS51257">
    <property type="entry name" value="PROKAR_LIPOPROTEIN"/>
    <property type="match status" value="1"/>
</dbReference>
<accession>A0ABW5XFY5</accession>
<feature type="chain" id="PRO_5046323215" description="Late embryogenesis abundant protein LEA-2 subgroup domain-containing protein" evidence="1">
    <location>
        <begin position="23"/>
        <end position="187"/>
    </location>
</feature>
<evidence type="ECO:0000313" key="3">
    <source>
        <dbReference type="Proteomes" id="UP001597391"/>
    </source>
</evidence>
<name>A0ABW5XFY5_9MICO</name>
<evidence type="ECO:0000256" key="1">
    <source>
        <dbReference type="SAM" id="SignalP"/>
    </source>
</evidence>
<feature type="signal peptide" evidence="1">
    <location>
        <begin position="1"/>
        <end position="22"/>
    </location>
</feature>
<reference evidence="3" key="1">
    <citation type="journal article" date="2019" name="Int. J. Syst. Evol. Microbiol.">
        <title>The Global Catalogue of Microorganisms (GCM) 10K type strain sequencing project: providing services to taxonomists for standard genome sequencing and annotation.</title>
        <authorList>
            <consortium name="The Broad Institute Genomics Platform"/>
            <consortium name="The Broad Institute Genome Sequencing Center for Infectious Disease"/>
            <person name="Wu L."/>
            <person name="Ma J."/>
        </authorList>
    </citation>
    <scope>NUCLEOTIDE SEQUENCE [LARGE SCALE GENOMIC DNA]</scope>
    <source>
        <strain evidence="3">KCTC 33576</strain>
    </source>
</reference>
<protein>
    <recommendedName>
        <fullName evidence="4">Late embryogenesis abundant protein LEA-2 subgroup domain-containing protein</fullName>
    </recommendedName>
</protein>
<evidence type="ECO:0000313" key="2">
    <source>
        <dbReference type="EMBL" id="MFD2840146.1"/>
    </source>
</evidence>
<gene>
    <name evidence="2" type="ORF">ACFSYH_06135</name>
</gene>
<proteinExistence type="predicted"/>
<dbReference type="RefSeq" id="WP_377465839.1">
    <property type="nucleotide sequence ID" value="NZ_JBHUOP010000002.1"/>
</dbReference>